<organism evidence="1 2">
    <name type="scientific">Helicobacter pylori</name>
    <name type="common">Campylobacter pylori</name>
    <dbReference type="NCBI Taxonomy" id="210"/>
    <lineage>
        <taxon>Bacteria</taxon>
        <taxon>Pseudomonadati</taxon>
        <taxon>Campylobacterota</taxon>
        <taxon>Epsilonproteobacteria</taxon>
        <taxon>Campylobacterales</taxon>
        <taxon>Helicobacteraceae</taxon>
        <taxon>Helicobacter</taxon>
    </lineage>
</organism>
<name>A0A7Z6SQ18_HELPX</name>
<dbReference type="AlphaFoldDB" id="A0A7Z6SQ18"/>
<proteinExistence type="predicted"/>
<sequence>MLLDYDFLLLLNDESGKPTRYYYLLQDFEKDFVASEVAQNRARQFVKEIMMRVGSQPDTTICYKILKRILWLVKWLKIERSNSLRRSLGGRKSLKLKTLPLKFLTRKLLLLGAKRLEVMILKRRVKKSKADYPLGLSQPLNPLKTLFTEISIIMSKNY</sequence>
<comment type="caution">
    <text evidence="1">The sequence shown here is derived from an EMBL/GenBank/DDBJ whole genome shotgun (WGS) entry which is preliminary data.</text>
</comment>
<protein>
    <submittedName>
        <fullName evidence="1">Uncharacterized protein</fullName>
    </submittedName>
</protein>
<accession>A0A7Z6SQ18</accession>
<reference evidence="1 2" key="1">
    <citation type="submission" date="2018-04" db="EMBL/GenBank/DDBJ databases">
        <title>Complete genome sequences of Helicobacter pylori.</title>
        <authorList>
            <person name="Palau M."/>
            <person name="Minana-Galbis D."/>
        </authorList>
    </citation>
    <scope>NUCLEOTIDE SEQUENCE [LARGE SCALE GENOMIC DNA]</scope>
    <source>
        <strain evidence="1 2">B518</strain>
    </source>
</reference>
<gene>
    <name evidence="1" type="ORF">DB721_08885</name>
</gene>
<evidence type="ECO:0000313" key="2">
    <source>
        <dbReference type="Proteomes" id="UP000272192"/>
    </source>
</evidence>
<dbReference type="Proteomes" id="UP000272192">
    <property type="component" value="Unassembled WGS sequence"/>
</dbReference>
<dbReference type="EMBL" id="QELB01000141">
    <property type="protein sequence ID" value="RKU91451.1"/>
    <property type="molecule type" value="Genomic_DNA"/>
</dbReference>
<evidence type="ECO:0000313" key="1">
    <source>
        <dbReference type="EMBL" id="RKU91451.1"/>
    </source>
</evidence>